<gene>
    <name evidence="4" type="ORF">ES674_02320</name>
</gene>
<keyword evidence="3" id="KW-0472">Membrane</keyword>
<keyword evidence="3" id="KW-1133">Transmembrane helix</keyword>
<evidence type="ECO:0000313" key="5">
    <source>
        <dbReference type="Proteomes" id="UP000323720"/>
    </source>
</evidence>
<dbReference type="Gene3D" id="3.40.50.1820">
    <property type="entry name" value="alpha/beta hydrolase"/>
    <property type="match status" value="1"/>
</dbReference>
<dbReference type="InterPro" id="IPR052558">
    <property type="entry name" value="Siderophore_Hydrolase_D"/>
</dbReference>
<sequence>MHNFQWITMKQIYILFLFFSLGIHAQIDEFSFVRDSVSSEILHESRQFSVFLPASYYASDQTYPVLYIMDGDYNFHYVSGILELQASISENIPEMILIGISGKGSETYKRNCKPQIAGIADSGNAEEFANFIAKELMPYVNTQYKTADYNILAGHSLGGLFVMNTVLDKPHFFNNYIAISPALWWENNAINAKAEKTVANNPNYITDVYMSLANERGMGIDSFLGEVTNNILKNKVVIFGIAILSLLGAFLWVLVTRKKRLPLLLVFLGVGISVYLFFFFIPTNSNFKFKQFSNENHNSVGAPTYKWALNSIFKTWKVSDDYFSSEQELVAHYDEVLKHFGQTFSLQNGVLANTVYKLQENPTELEKIQTKLKSLYPNSVAYFNVQWASRLLALDSKTEAINVLNETITDYPENFYAYDALAKIELENTNKSIADSLSNKALQLSKSENARQWQINEFLETKAKINQ</sequence>
<dbReference type="PANTHER" id="PTHR40841">
    <property type="entry name" value="SIDEROPHORE TRIACETYLFUSARININE C ESTERASE"/>
    <property type="match status" value="1"/>
</dbReference>
<keyword evidence="3" id="KW-0812">Transmembrane</keyword>
<protein>
    <submittedName>
        <fullName evidence="4">Alpha/beta hydrolase</fullName>
    </submittedName>
</protein>
<dbReference type="SUPFAM" id="SSF53474">
    <property type="entry name" value="alpha/beta-Hydrolases"/>
    <property type="match status" value="1"/>
</dbReference>
<dbReference type="OrthoDB" id="9784036at2"/>
<dbReference type="AlphaFoldDB" id="A0A5D0RCI6"/>
<dbReference type="PANTHER" id="PTHR40841:SF2">
    <property type="entry name" value="SIDEROPHORE-DEGRADING ESTERASE (EUROFUNG)"/>
    <property type="match status" value="1"/>
</dbReference>
<evidence type="ECO:0000256" key="1">
    <source>
        <dbReference type="ARBA" id="ARBA00005622"/>
    </source>
</evidence>
<dbReference type="Pfam" id="PF00756">
    <property type="entry name" value="Esterase"/>
    <property type="match status" value="1"/>
</dbReference>
<dbReference type="InterPro" id="IPR029058">
    <property type="entry name" value="AB_hydrolase_fold"/>
</dbReference>
<keyword evidence="5" id="KW-1185">Reference proteome</keyword>
<proteinExistence type="inferred from homology"/>
<feature type="transmembrane region" description="Helical" evidence="3">
    <location>
        <begin position="236"/>
        <end position="255"/>
    </location>
</feature>
<evidence type="ECO:0000313" key="4">
    <source>
        <dbReference type="EMBL" id="TYB78636.1"/>
    </source>
</evidence>
<dbReference type="InterPro" id="IPR000801">
    <property type="entry name" value="Esterase-like"/>
</dbReference>
<dbReference type="Proteomes" id="UP000323720">
    <property type="component" value="Unassembled WGS sequence"/>
</dbReference>
<accession>A0A5D0RCI6</accession>
<dbReference type="GO" id="GO:0016788">
    <property type="term" value="F:hydrolase activity, acting on ester bonds"/>
    <property type="evidence" value="ECO:0007669"/>
    <property type="project" value="TreeGrafter"/>
</dbReference>
<comment type="similarity">
    <text evidence="1">Belongs to the esterase D family.</text>
</comment>
<name>A0A5D0RCI6_9FLAO</name>
<dbReference type="EMBL" id="VSKK01000001">
    <property type="protein sequence ID" value="TYB78636.1"/>
    <property type="molecule type" value="Genomic_DNA"/>
</dbReference>
<feature type="transmembrane region" description="Helical" evidence="3">
    <location>
        <begin position="262"/>
        <end position="281"/>
    </location>
</feature>
<reference evidence="4 5" key="1">
    <citation type="submission" date="2019-08" db="EMBL/GenBank/DDBJ databases">
        <title>Genomes of Antarctic Bizionia species.</title>
        <authorList>
            <person name="Bowman J.P."/>
        </authorList>
    </citation>
    <scope>NUCLEOTIDE SEQUENCE [LARGE SCALE GENOMIC DNA]</scope>
    <source>
        <strain evidence="4 5">ADA-4</strain>
    </source>
</reference>
<evidence type="ECO:0000256" key="2">
    <source>
        <dbReference type="ARBA" id="ARBA00022801"/>
    </source>
</evidence>
<keyword evidence="2 4" id="KW-0378">Hydrolase</keyword>
<comment type="caution">
    <text evidence="4">The sequence shown here is derived from an EMBL/GenBank/DDBJ whole genome shotgun (WGS) entry which is preliminary data.</text>
</comment>
<evidence type="ECO:0000256" key="3">
    <source>
        <dbReference type="SAM" id="Phobius"/>
    </source>
</evidence>
<organism evidence="4 5">
    <name type="scientific">Bizionia myxarmorum</name>
    <dbReference type="NCBI Taxonomy" id="291186"/>
    <lineage>
        <taxon>Bacteria</taxon>
        <taxon>Pseudomonadati</taxon>
        <taxon>Bacteroidota</taxon>
        <taxon>Flavobacteriia</taxon>
        <taxon>Flavobacteriales</taxon>
        <taxon>Flavobacteriaceae</taxon>
        <taxon>Bizionia</taxon>
    </lineage>
</organism>